<evidence type="ECO:0000313" key="4">
    <source>
        <dbReference type="Proteomes" id="UP001238603"/>
    </source>
</evidence>
<dbReference type="Proteomes" id="UP001238603">
    <property type="component" value="Unassembled WGS sequence"/>
</dbReference>
<protein>
    <recommendedName>
        <fullName evidence="2">Protein kinase domain-containing protein</fullName>
    </recommendedName>
</protein>
<dbReference type="Gene3D" id="1.10.510.10">
    <property type="entry name" value="Transferase(Phosphotransferase) domain 1"/>
    <property type="match status" value="1"/>
</dbReference>
<dbReference type="EMBL" id="JASVDS010000001">
    <property type="protein sequence ID" value="MDL5030367.1"/>
    <property type="molecule type" value="Genomic_DNA"/>
</dbReference>
<sequence>MNAPLPEGPATAPPDLDSALHVLPVGERLGVWRIVEDIQVCASGHWYRGEHSMAPEQQVAVLVYEQAADAALVLLRFAEEQPGLQSLRHLDISLPQDSGLTADGLPYVVLRWMDGQPLLPAASELPLRKRLELVCDLCDLLEVLHEHGQVLRELDPGTLWLSPQQRLRLMGQGLAPMLASEGVGDFGYSSAAIPLLAPEQLDGQPAHLASEAYAVGMLMCLLVNGRLPGSDSLVVGHLGAPVHSLAAWVSLSLGERQALDAMLSKSTAASMMDRYTTARALADDIRAWLAGEVPSPLPPTPTLSMPRIKPSRKAAPPPRPAWRQWLLPGIVVGAVGVLGLALWAFSQMHR</sequence>
<evidence type="ECO:0000313" key="3">
    <source>
        <dbReference type="EMBL" id="MDL5030367.1"/>
    </source>
</evidence>
<keyword evidence="1" id="KW-0472">Membrane</keyword>
<dbReference type="InterPro" id="IPR011009">
    <property type="entry name" value="Kinase-like_dom_sf"/>
</dbReference>
<accession>A0ABT7LBX1</accession>
<comment type="caution">
    <text evidence="3">The sequence shown here is derived from an EMBL/GenBank/DDBJ whole genome shotgun (WGS) entry which is preliminary data.</text>
</comment>
<name>A0ABT7LBX1_9BURK</name>
<keyword evidence="4" id="KW-1185">Reference proteome</keyword>
<evidence type="ECO:0000259" key="2">
    <source>
        <dbReference type="PROSITE" id="PS50011"/>
    </source>
</evidence>
<keyword evidence="1" id="KW-1133">Transmembrane helix</keyword>
<gene>
    <name evidence="3" type="ORF">QRD43_00500</name>
</gene>
<dbReference type="RefSeq" id="WP_285980507.1">
    <property type="nucleotide sequence ID" value="NZ_JASVDS010000001.1"/>
</dbReference>
<proteinExistence type="predicted"/>
<organism evidence="3 4">
    <name type="scientific">Roseateles subflavus</name>
    <dbReference type="NCBI Taxonomy" id="3053353"/>
    <lineage>
        <taxon>Bacteria</taxon>
        <taxon>Pseudomonadati</taxon>
        <taxon>Pseudomonadota</taxon>
        <taxon>Betaproteobacteria</taxon>
        <taxon>Burkholderiales</taxon>
        <taxon>Sphaerotilaceae</taxon>
        <taxon>Roseateles</taxon>
    </lineage>
</organism>
<dbReference type="SUPFAM" id="SSF56112">
    <property type="entry name" value="Protein kinase-like (PK-like)"/>
    <property type="match status" value="1"/>
</dbReference>
<feature type="domain" description="Protein kinase" evidence="2">
    <location>
        <begin position="32"/>
        <end position="289"/>
    </location>
</feature>
<feature type="transmembrane region" description="Helical" evidence="1">
    <location>
        <begin position="325"/>
        <end position="345"/>
    </location>
</feature>
<dbReference type="InterPro" id="IPR000719">
    <property type="entry name" value="Prot_kinase_dom"/>
</dbReference>
<dbReference type="PROSITE" id="PS50011">
    <property type="entry name" value="PROTEIN_KINASE_DOM"/>
    <property type="match status" value="1"/>
</dbReference>
<reference evidence="3 4" key="1">
    <citation type="submission" date="2023-06" db="EMBL/GenBank/DDBJ databases">
        <title>Pelomonas sp. APW6 16S ribosomal RNA gene genome sequencing and assembly.</title>
        <authorList>
            <person name="Woo H."/>
        </authorList>
    </citation>
    <scope>NUCLEOTIDE SEQUENCE [LARGE SCALE GENOMIC DNA]</scope>
    <source>
        <strain evidence="3 4">APW6</strain>
    </source>
</reference>
<keyword evidence="1" id="KW-0812">Transmembrane</keyword>
<evidence type="ECO:0000256" key="1">
    <source>
        <dbReference type="SAM" id="Phobius"/>
    </source>
</evidence>